<proteinExistence type="predicted"/>
<protein>
    <submittedName>
        <fullName evidence="1">Uncharacterized protein</fullName>
    </submittedName>
</protein>
<sequence>MRRSGSQQISLVGLDRNSVLLPESTRYRGRQDLFGFDIYTTYQARSNLAAVLGGHFSSPVVRRTAREPGNNDGWRAGITVGVPLRVGSSNLQIVPGYGFDLYLPSSTGRPGDFDPAAATRFAAAGGDINSDDAALVLAGRGRPSNAGRYTGAVHTFMLTLRWAERTPGRE</sequence>
<evidence type="ECO:0000313" key="2">
    <source>
        <dbReference type="Proteomes" id="UP001150924"/>
    </source>
</evidence>
<comment type="caution">
    <text evidence="1">The sequence shown here is derived from an EMBL/GenBank/DDBJ whole genome shotgun (WGS) entry which is preliminary data.</text>
</comment>
<dbReference type="Proteomes" id="UP001150924">
    <property type="component" value="Unassembled WGS sequence"/>
</dbReference>
<gene>
    <name evidence="1" type="ORF">OV079_10930</name>
</gene>
<dbReference type="RefSeq" id="WP_267768058.1">
    <property type="nucleotide sequence ID" value="NZ_JAPNKE010000002.1"/>
</dbReference>
<evidence type="ECO:0000313" key="1">
    <source>
        <dbReference type="EMBL" id="MCY1006065.1"/>
    </source>
</evidence>
<reference evidence="1" key="1">
    <citation type="submission" date="2022-11" db="EMBL/GenBank/DDBJ databases">
        <title>Minimal conservation of predation-associated metabolite biosynthetic gene clusters underscores biosynthetic potential of Myxococcota including descriptions for ten novel species: Archangium lansinium sp. nov., Myxococcus landrumus sp. nov., Nannocystis bai.</title>
        <authorList>
            <person name="Ahearne A."/>
            <person name="Stevens C."/>
            <person name="Phillips K."/>
        </authorList>
    </citation>
    <scope>NUCLEOTIDE SEQUENCE</scope>
    <source>
        <strain evidence="1">Na p29</strain>
    </source>
</reference>
<dbReference type="EMBL" id="JAPNKE010000002">
    <property type="protein sequence ID" value="MCY1006065.1"/>
    <property type="molecule type" value="Genomic_DNA"/>
</dbReference>
<accession>A0A9X3ELN5</accession>
<dbReference type="AlphaFoldDB" id="A0A9X3ELN5"/>
<keyword evidence="2" id="KW-1185">Reference proteome</keyword>
<name>A0A9X3ELN5_9BACT</name>
<organism evidence="1 2">
    <name type="scientific">Nannocystis pusilla</name>
    <dbReference type="NCBI Taxonomy" id="889268"/>
    <lineage>
        <taxon>Bacteria</taxon>
        <taxon>Pseudomonadati</taxon>
        <taxon>Myxococcota</taxon>
        <taxon>Polyangia</taxon>
        <taxon>Nannocystales</taxon>
        <taxon>Nannocystaceae</taxon>
        <taxon>Nannocystis</taxon>
    </lineage>
</organism>